<dbReference type="AlphaFoldDB" id="A0A166P3A2"/>
<evidence type="ECO:0000259" key="1">
    <source>
        <dbReference type="Pfam" id="PF13391"/>
    </source>
</evidence>
<organism evidence="2 3">
    <name type="scientific">Athelia psychrophila</name>
    <dbReference type="NCBI Taxonomy" id="1759441"/>
    <lineage>
        <taxon>Eukaryota</taxon>
        <taxon>Fungi</taxon>
        <taxon>Dikarya</taxon>
        <taxon>Basidiomycota</taxon>
        <taxon>Agaricomycotina</taxon>
        <taxon>Agaricomycetes</taxon>
        <taxon>Agaricomycetidae</taxon>
        <taxon>Atheliales</taxon>
        <taxon>Atheliaceae</taxon>
        <taxon>Athelia</taxon>
    </lineage>
</organism>
<evidence type="ECO:0000313" key="2">
    <source>
        <dbReference type="EMBL" id="KZP25667.1"/>
    </source>
</evidence>
<evidence type="ECO:0000313" key="3">
    <source>
        <dbReference type="Proteomes" id="UP000076532"/>
    </source>
</evidence>
<feature type="domain" description="HNH nuclease" evidence="1">
    <location>
        <begin position="77"/>
        <end position="173"/>
    </location>
</feature>
<dbReference type="InterPro" id="IPR003615">
    <property type="entry name" value="HNH_nuc"/>
</dbReference>
<reference evidence="2 3" key="1">
    <citation type="journal article" date="2016" name="Mol. Biol. Evol.">
        <title>Comparative Genomics of Early-Diverging Mushroom-Forming Fungi Provides Insights into the Origins of Lignocellulose Decay Capabilities.</title>
        <authorList>
            <person name="Nagy L.G."/>
            <person name="Riley R."/>
            <person name="Tritt A."/>
            <person name="Adam C."/>
            <person name="Daum C."/>
            <person name="Floudas D."/>
            <person name="Sun H."/>
            <person name="Yadav J.S."/>
            <person name="Pangilinan J."/>
            <person name="Larsson K.H."/>
            <person name="Matsuura K."/>
            <person name="Barry K."/>
            <person name="Labutti K."/>
            <person name="Kuo R."/>
            <person name="Ohm R.A."/>
            <person name="Bhattacharya S.S."/>
            <person name="Shirouzu T."/>
            <person name="Yoshinaga Y."/>
            <person name="Martin F.M."/>
            <person name="Grigoriev I.V."/>
            <person name="Hibbett D.S."/>
        </authorList>
    </citation>
    <scope>NUCLEOTIDE SEQUENCE [LARGE SCALE GENOMIC DNA]</scope>
    <source>
        <strain evidence="2 3">CBS 109695</strain>
    </source>
</reference>
<gene>
    <name evidence="2" type="ORF">FIBSPDRAFT_820399</name>
</gene>
<name>A0A166P3A2_9AGAM</name>
<proteinExistence type="predicted"/>
<dbReference type="OrthoDB" id="2104739at2759"/>
<dbReference type="Proteomes" id="UP000076532">
    <property type="component" value="Unassembled WGS sequence"/>
</dbReference>
<keyword evidence="3" id="KW-1185">Reference proteome</keyword>
<dbReference type="STRING" id="436010.A0A166P3A2"/>
<sequence>MIQLAKLYQDHLLRPFRQQKCHTPTPSYHPSRPSFEEERYFYAAIDDSAPKDHSQAKQQALFRDGFQCMVTRVFDDRYVESLTPEQQAALMLTAPPQPTNACHIFPPTNTGLDPEKEGLDFNTNYAANVWSIVNNFGGIRLEDELNGDQLHRLSNIMTMSQSTHSMFDTLRLWFEAVPNTLATYDICATLPLYLINITRRVTFTATKANLELPDRRYLRMHAAVCRVAYMSGAAEYLDRRDREHKDRKVLARDGSSAEFLTTRLQRVLLVA</sequence>
<dbReference type="EMBL" id="KV417519">
    <property type="protein sequence ID" value="KZP25667.1"/>
    <property type="molecule type" value="Genomic_DNA"/>
</dbReference>
<protein>
    <recommendedName>
        <fullName evidence="1">HNH nuclease domain-containing protein</fullName>
    </recommendedName>
</protein>
<dbReference type="Pfam" id="PF13391">
    <property type="entry name" value="HNH_2"/>
    <property type="match status" value="1"/>
</dbReference>
<accession>A0A166P3A2</accession>